<proteinExistence type="predicted"/>
<evidence type="ECO:0000313" key="1">
    <source>
        <dbReference type="EMBL" id="QJA89073.1"/>
    </source>
</evidence>
<accession>A0A6M3L3K8</accession>
<name>A0A6M3L3K8_9ZZZZ</name>
<organism evidence="1">
    <name type="scientific">viral metagenome</name>
    <dbReference type="NCBI Taxonomy" id="1070528"/>
    <lineage>
        <taxon>unclassified sequences</taxon>
        <taxon>metagenomes</taxon>
        <taxon>organismal metagenomes</taxon>
    </lineage>
</organism>
<reference evidence="1" key="1">
    <citation type="submission" date="2020-03" db="EMBL/GenBank/DDBJ databases">
        <title>The deep terrestrial virosphere.</title>
        <authorList>
            <person name="Holmfeldt K."/>
            <person name="Nilsson E."/>
            <person name="Simone D."/>
            <person name="Lopez-Fernandez M."/>
            <person name="Wu X."/>
            <person name="de Brujin I."/>
            <person name="Lundin D."/>
            <person name="Andersson A."/>
            <person name="Bertilsson S."/>
            <person name="Dopson M."/>
        </authorList>
    </citation>
    <scope>NUCLEOTIDE SEQUENCE</scope>
    <source>
        <strain evidence="1">MM415B02612</strain>
    </source>
</reference>
<dbReference type="AlphaFoldDB" id="A0A6M3L3K8"/>
<dbReference type="EMBL" id="MT142821">
    <property type="protein sequence ID" value="QJA89073.1"/>
    <property type="molecule type" value="Genomic_DNA"/>
</dbReference>
<protein>
    <submittedName>
        <fullName evidence="1">Uncharacterized protein</fullName>
    </submittedName>
</protein>
<gene>
    <name evidence="1" type="ORF">MM415B02612_0010</name>
</gene>
<sequence length="89" mass="10680">MSNNYEPLTLATLEIAMNRIRDKGLDSPMFFNPVLGGEMALLPRKKWLLRWWRIKAYYYRFRYGKAFIGTYMGIPMLRSKNIDVLWELK</sequence>